<dbReference type="InterPro" id="IPR013785">
    <property type="entry name" value="Aldolase_TIM"/>
</dbReference>
<feature type="domain" description="Glycoside-hydrolase family GH114 TIM-barrel" evidence="2">
    <location>
        <begin position="41"/>
        <end position="257"/>
    </location>
</feature>
<reference evidence="4" key="1">
    <citation type="journal article" date="2019" name="Int. J. Syst. Evol. Microbiol.">
        <title>The Global Catalogue of Microorganisms (GCM) 10K type strain sequencing project: providing services to taxonomists for standard genome sequencing and annotation.</title>
        <authorList>
            <consortium name="The Broad Institute Genomics Platform"/>
            <consortium name="The Broad Institute Genome Sequencing Center for Infectious Disease"/>
            <person name="Wu L."/>
            <person name="Ma J."/>
        </authorList>
    </citation>
    <scope>NUCLEOTIDE SEQUENCE [LARGE SCALE GENOMIC DNA]</scope>
    <source>
        <strain evidence="4">JCM 18055</strain>
    </source>
</reference>
<feature type="signal peptide" evidence="1">
    <location>
        <begin position="1"/>
        <end position="34"/>
    </location>
</feature>
<dbReference type="PROSITE" id="PS51257">
    <property type="entry name" value="PROKAR_LIPOPROTEIN"/>
    <property type="match status" value="1"/>
</dbReference>
<dbReference type="InterPro" id="IPR004352">
    <property type="entry name" value="GH114_TIM-barrel"/>
</dbReference>
<evidence type="ECO:0000313" key="3">
    <source>
        <dbReference type="EMBL" id="GAA4676787.1"/>
    </source>
</evidence>
<comment type="caution">
    <text evidence="3">The sequence shown here is derived from an EMBL/GenBank/DDBJ whole genome shotgun (WGS) entry which is preliminary data.</text>
</comment>
<dbReference type="Gene3D" id="3.20.20.70">
    <property type="entry name" value="Aldolase class I"/>
    <property type="match status" value="1"/>
</dbReference>
<proteinExistence type="predicted"/>
<dbReference type="Pfam" id="PF03537">
    <property type="entry name" value="Glyco_hydro_114"/>
    <property type="match status" value="1"/>
</dbReference>
<dbReference type="InterPro" id="IPR017853">
    <property type="entry name" value="GH"/>
</dbReference>
<protein>
    <recommendedName>
        <fullName evidence="2">Glycoside-hydrolase family GH114 TIM-barrel domain-containing protein</fullName>
    </recommendedName>
</protein>
<dbReference type="EMBL" id="BAABIC010000002">
    <property type="protein sequence ID" value="GAA4676787.1"/>
    <property type="molecule type" value="Genomic_DNA"/>
</dbReference>
<dbReference type="Proteomes" id="UP001500325">
    <property type="component" value="Unassembled WGS sequence"/>
</dbReference>
<accession>A0ABP8W0E5</accession>
<keyword evidence="4" id="KW-1185">Reference proteome</keyword>
<feature type="chain" id="PRO_5046815398" description="Glycoside-hydrolase family GH114 TIM-barrel domain-containing protein" evidence="1">
    <location>
        <begin position="35"/>
        <end position="267"/>
    </location>
</feature>
<sequence>MGRTPLGVALVRAWRAGAVVMAVCVLAACASATAKPPPSGTWQYQLTGTIDTSVQAGTFDVDLFETSAQTVTDLKDRGRTVICYVNAGAAEDWRPDHGAIPPELIGAPLDDWPGERWLDVSRPEELRPFLAARFDLCKQKGFDGVEPDNVDGYANDSGFPLSASDQLAFNRMLADLAHERGLTVGLKNDLDQVHDLVDDFDFAVNEQCARYDECAALEPFVDQGKPVLHVEYELPLAAFCPAPAGFLSIRKPLDLTAEVQPCPVAAV</sequence>
<evidence type="ECO:0000256" key="1">
    <source>
        <dbReference type="SAM" id="SignalP"/>
    </source>
</evidence>
<name>A0ABP8W0E5_9PSEU</name>
<dbReference type="PANTHER" id="PTHR35273">
    <property type="entry name" value="ALPHA-1,4 POLYGALACTOSAMINIDASE, PUTATIVE (AFU_ORTHOLOGUE AFUA_3G07890)-RELATED"/>
    <property type="match status" value="1"/>
</dbReference>
<keyword evidence="1" id="KW-0732">Signal</keyword>
<dbReference type="PANTHER" id="PTHR35273:SF2">
    <property type="entry name" value="ALPHA-GALACTOSIDASE"/>
    <property type="match status" value="1"/>
</dbReference>
<dbReference type="RefSeq" id="WP_345378215.1">
    <property type="nucleotide sequence ID" value="NZ_BAABIC010000002.1"/>
</dbReference>
<dbReference type="SUPFAM" id="SSF51445">
    <property type="entry name" value="(Trans)glycosidases"/>
    <property type="match status" value="1"/>
</dbReference>
<organism evidence="3 4">
    <name type="scientific">Pseudonocardia yuanmonensis</name>
    <dbReference type="NCBI Taxonomy" id="1095914"/>
    <lineage>
        <taxon>Bacteria</taxon>
        <taxon>Bacillati</taxon>
        <taxon>Actinomycetota</taxon>
        <taxon>Actinomycetes</taxon>
        <taxon>Pseudonocardiales</taxon>
        <taxon>Pseudonocardiaceae</taxon>
        <taxon>Pseudonocardia</taxon>
    </lineage>
</organism>
<evidence type="ECO:0000313" key="4">
    <source>
        <dbReference type="Proteomes" id="UP001500325"/>
    </source>
</evidence>
<gene>
    <name evidence="3" type="ORF">GCM10023215_06490</name>
</gene>
<evidence type="ECO:0000259" key="2">
    <source>
        <dbReference type="Pfam" id="PF03537"/>
    </source>
</evidence>